<gene>
    <name evidence="1" type="ORF">K469DRAFT_616694</name>
</gene>
<keyword evidence="2" id="KW-1185">Reference proteome</keyword>
<evidence type="ECO:0000313" key="1">
    <source>
        <dbReference type="EMBL" id="KAF2195812.1"/>
    </source>
</evidence>
<organism evidence="1 2">
    <name type="scientific">Zopfia rhizophila CBS 207.26</name>
    <dbReference type="NCBI Taxonomy" id="1314779"/>
    <lineage>
        <taxon>Eukaryota</taxon>
        <taxon>Fungi</taxon>
        <taxon>Dikarya</taxon>
        <taxon>Ascomycota</taxon>
        <taxon>Pezizomycotina</taxon>
        <taxon>Dothideomycetes</taxon>
        <taxon>Dothideomycetes incertae sedis</taxon>
        <taxon>Zopfiaceae</taxon>
        <taxon>Zopfia</taxon>
    </lineage>
</organism>
<dbReference type="PANTHER" id="PTHR42085:SF1">
    <property type="entry name" value="F-BOX DOMAIN-CONTAINING PROTEIN"/>
    <property type="match status" value="1"/>
</dbReference>
<dbReference type="PANTHER" id="PTHR42085">
    <property type="entry name" value="F-BOX DOMAIN-CONTAINING PROTEIN"/>
    <property type="match status" value="1"/>
</dbReference>
<dbReference type="AlphaFoldDB" id="A0A6A6EXQ7"/>
<accession>A0A6A6EXQ7</accession>
<evidence type="ECO:0000313" key="2">
    <source>
        <dbReference type="Proteomes" id="UP000800200"/>
    </source>
</evidence>
<name>A0A6A6EXQ7_9PEZI</name>
<evidence type="ECO:0008006" key="3">
    <source>
        <dbReference type="Google" id="ProtNLM"/>
    </source>
</evidence>
<proteinExistence type="predicted"/>
<dbReference type="EMBL" id="ML994610">
    <property type="protein sequence ID" value="KAF2195812.1"/>
    <property type="molecule type" value="Genomic_DNA"/>
</dbReference>
<dbReference type="InterPro" id="IPR038883">
    <property type="entry name" value="AN11006-like"/>
</dbReference>
<dbReference type="OrthoDB" id="5372935at2759"/>
<sequence length="379" mass="43521">MYNPIRFRSTSIPRDYAKRRQYGFSVYDAGELLVKLQALDKLLHSSPVDLHSSLSFDSTIRPPSTQISQHAVEANSLARELFDLMTKRKVRRPDGIPAAYEQAYKAVLAGRFYVNESKIIDFAKGRECTCSEALHALPRIDELLGTTFGARFNAAYNDVKPFPFLDLPAELRLKVYEYCLPRASHLSLLDQPSAQYKAPKVYLSILRVCHQIYSEVRKYFYEHHILFMKVTKRGGFEPINHHCLDRAYEKVAVMSPHTRVFFKNLEIQVDYLLCCCPSSKAYREVANVQEPFRAMLELLPSLETVLISFPNNRSEPSASPHADRKNAVEWLIHNVPESKELLWDFSHWKDERSENMVAQRMEGRGGVKMGNSVLKACQV</sequence>
<dbReference type="Proteomes" id="UP000800200">
    <property type="component" value="Unassembled WGS sequence"/>
</dbReference>
<protein>
    <recommendedName>
        <fullName evidence="3">F-box domain-containing protein</fullName>
    </recommendedName>
</protein>
<reference evidence="1" key="1">
    <citation type="journal article" date="2020" name="Stud. Mycol.">
        <title>101 Dothideomycetes genomes: a test case for predicting lifestyles and emergence of pathogens.</title>
        <authorList>
            <person name="Haridas S."/>
            <person name="Albert R."/>
            <person name="Binder M."/>
            <person name="Bloem J."/>
            <person name="Labutti K."/>
            <person name="Salamov A."/>
            <person name="Andreopoulos B."/>
            <person name="Baker S."/>
            <person name="Barry K."/>
            <person name="Bills G."/>
            <person name="Bluhm B."/>
            <person name="Cannon C."/>
            <person name="Castanera R."/>
            <person name="Culley D."/>
            <person name="Daum C."/>
            <person name="Ezra D."/>
            <person name="Gonzalez J."/>
            <person name="Henrissat B."/>
            <person name="Kuo A."/>
            <person name="Liang C."/>
            <person name="Lipzen A."/>
            <person name="Lutzoni F."/>
            <person name="Magnuson J."/>
            <person name="Mondo S."/>
            <person name="Nolan M."/>
            <person name="Ohm R."/>
            <person name="Pangilinan J."/>
            <person name="Park H.-J."/>
            <person name="Ramirez L."/>
            <person name="Alfaro M."/>
            <person name="Sun H."/>
            <person name="Tritt A."/>
            <person name="Yoshinaga Y."/>
            <person name="Zwiers L.-H."/>
            <person name="Turgeon B."/>
            <person name="Goodwin S."/>
            <person name="Spatafora J."/>
            <person name="Crous P."/>
            <person name="Grigoriev I."/>
        </authorList>
    </citation>
    <scope>NUCLEOTIDE SEQUENCE</scope>
    <source>
        <strain evidence="1">CBS 207.26</strain>
    </source>
</reference>